<protein>
    <recommendedName>
        <fullName evidence="4">Chromo domain-containing protein</fullName>
    </recommendedName>
</protein>
<dbReference type="AlphaFoldDB" id="A0A6A4IGB6"/>
<feature type="compositionally biased region" description="Polar residues" evidence="1">
    <location>
        <begin position="413"/>
        <end position="428"/>
    </location>
</feature>
<gene>
    <name evidence="2" type="ORF">BT96DRAFT_1085125</name>
</gene>
<feature type="compositionally biased region" description="Polar residues" evidence="1">
    <location>
        <begin position="106"/>
        <end position="115"/>
    </location>
</feature>
<dbReference type="OrthoDB" id="2447764at2759"/>
<evidence type="ECO:0008006" key="4">
    <source>
        <dbReference type="Google" id="ProtNLM"/>
    </source>
</evidence>
<accession>A0A6A4IGB6</accession>
<keyword evidence="3" id="KW-1185">Reference proteome</keyword>
<reference evidence="2" key="1">
    <citation type="journal article" date="2019" name="Environ. Microbiol.">
        <title>Fungal ecological strategies reflected in gene transcription - a case study of two litter decomposers.</title>
        <authorList>
            <person name="Barbi F."/>
            <person name="Kohler A."/>
            <person name="Barry K."/>
            <person name="Baskaran P."/>
            <person name="Daum C."/>
            <person name="Fauchery L."/>
            <person name="Ihrmark K."/>
            <person name="Kuo A."/>
            <person name="LaButti K."/>
            <person name="Lipzen A."/>
            <person name="Morin E."/>
            <person name="Grigoriev I.V."/>
            <person name="Henrissat B."/>
            <person name="Lindahl B."/>
            <person name="Martin F."/>
        </authorList>
    </citation>
    <scope>NUCLEOTIDE SEQUENCE</scope>
    <source>
        <strain evidence="2">JB14</strain>
    </source>
</reference>
<dbReference type="CDD" id="cd18968">
    <property type="entry name" value="chromodomain"/>
    <property type="match status" value="1"/>
</dbReference>
<name>A0A6A4IGB6_9AGAR</name>
<evidence type="ECO:0000256" key="1">
    <source>
        <dbReference type="SAM" id="MobiDB-lite"/>
    </source>
</evidence>
<evidence type="ECO:0000313" key="3">
    <source>
        <dbReference type="Proteomes" id="UP000799118"/>
    </source>
</evidence>
<dbReference type="Gene3D" id="2.40.50.40">
    <property type="match status" value="1"/>
</dbReference>
<sequence>MSSDEEEYIVESIAAARVKKQGRGKGWEYRVRGYTEKDDTWEPVKSFNGSEHFVETFWARASKTLNGRDIKDLNSFKVGEEFFPVGPPLKKRKSQRAIGESPPVASGSNAPQTPKQSKRHRSPTPTTEEPSPKRSRLTHSRPEDLSPRKSTSTLTAEPSPRRSARKPQKEPSIVPPSEDEDDDIQIIDAPPVSQEPQRMEQDSPENDIVQSLVEERTPAHRARMAKPLVKKLGDLDHEGLRGLKGKDKDTTNGSSTSSLPAKRRKPGPGRSSEGMLTKSTSSLLTFEKGELKSVKGKFVASKTTTREKLVVENVEEDIPIVVDDTPPPQPPPTGQELLQIASQGVEDAEELQDFEEDENAPDPAPANEPTSLLQRSLSLAKESLFPSTWTPAAFTNVWTKRPTIFGPLGLGSDTRSTDATNSTTNISEGVQTPPFSLALDVTSKLPVALTAVSSADSTILDKIVRNASKVPPTPGKFYSKEAALSILDTLRTGGASAKVVPAPNATESDVQNFEKFSQRLSDDELFVIMAGFDLLVFCSSNSASITPRLNLPASLLTDAESVLVERVNIANYSAYANAAIEVDSVPW</sequence>
<dbReference type="SUPFAM" id="SSF54160">
    <property type="entry name" value="Chromo domain-like"/>
    <property type="match status" value="1"/>
</dbReference>
<feature type="compositionally biased region" description="Basic and acidic residues" evidence="1">
    <location>
        <begin position="231"/>
        <end position="250"/>
    </location>
</feature>
<dbReference type="InterPro" id="IPR016197">
    <property type="entry name" value="Chromo-like_dom_sf"/>
</dbReference>
<dbReference type="EMBL" id="ML769387">
    <property type="protein sequence ID" value="KAE9409626.1"/>
    <property type="molecule type" value="Genomic_DNA"/>
</dbReference>
<organism evidence="2 3">
    <name type="scientific">Gymnopus androsaceus JB14</name>
    <dbReference type="NCBI Taxonomy" id="1447944"/>
    <lineage>
        <taxon>Eukaryota</taxon>
        <taxon>Fungi</taxon>
        <taxon>Dikarya</taxon>
        <taxon>Basidiomycota</taxon>
        <taxon>Agaricomycotina</taxon>
        <taxon>Agaricomycetes</taxon>
        <taxon>Agaricomycetidae</taxon>
        <taxon>Agaricales</taxon>
        <taxon>Marasmiineae</taxon>
        <taxon>Omphalotaceae</taxon>
        <taxon>Gymnopus</taxon>
    </lineage>
</organism>
<evidence type="ECO:0000313" key="2">
    <source>
        <dbReference type="EMBL" id="KAE9409626.1"/>
    </source>
</evidence>
<feature type="region of interest" description="Disordered" evidence="1">
    <location>
        <begin position="409"/>
        <end position="428"/>
    </location>
</feature>
<feature type="region of interest" description="Disordered" evidence="1">
    <location>
        <begin position="344"/>
        <end position="370"/>
    </location>
</feature>
<feature type="region of interest" description="Disordered" evidence="1">
    <location>
        <begin position="79"/>
        <end position="281"/>
    </location>
</feature>
<dbReference type="Proteomes" id="UP000799118">
    <property type="component" value="Unassembled WGS sequence"/>
</dbReference>
<proteinExistence type="predicted"/>
<feature type="compositionally biased region" description="Acidic residues" evidence="1">
    <location>
        <begin position="346"/>
        <end position="360"/>
    </location>
</feature>